<name>A0A1G4B7R3_9PEZI</name>
<organism evidence="2 3">
    <name type="scientific">Colletotrichum orchidophilum</name>
    <dbReference type="NCBI Taxonomy" id="1209926"/>
    <lineage>
        <taxon>Eukaryota</taxon>
        <taxon>Fungi</taxon>
        <taxon>Dikarya</taxon>
        <taxon>Ascomycota</taxon>
        <taxon>Pezizomycotina</taxon>
        <taxon>Sordariomycetes</taxon>
        <taxon>Hypocreomycetidae</taxon>
        <taxon>Glomerellales</taxon>
        <taxon>Glomerellaceae</taxon>
        <taxon>Colletotrichum</taxon>
    </lineage>
</organism>
<evidence type="ECO:0000256" key="1">
    <source>
        <dbReference type="SAM" id="MobiDB-lite"/>
    </source>
</evidence>
<sequence length="65" mass="7379">MSAHVREAFDLPSWPLRMEMTDTAPSKYCCMSVSVGTPSRHRVRIGTLDTRRPRRGQDGEGMGWN</sequence>
<dbReference type="GeneID" id="34560390"/>
<dbReference type="RefSeq" id="XP_022474614.1">
    <property type="nucleotide sequence ID" value="XM_022618880.1"/>
</dbReference>
<reference evidence="2 3" key="1">
    <citation type="submission" date="2016-09" db="EMBL/GenBank/DDBJ databases">
        <authorList>
            <person name="Capua I."/>
            <person name="De Benedictis P."/>
            <person name="Joannis T."/>
            <person name="Lombin L.H."/>
            <person name="Cattoli G."/>
        </authorList>
    </citation>
    <scope>NUCLEOTIDE SEQUENCE [LARGE SCALE GENOMIC DNA]</scope>
    <source>
        <strain evidence="2 3">IMI 309357</strain>
    </source>
</reference>
<dbReference type="Proteomes" id="UP000176998">
    <property type="component" value="Unassembled WGS sequence"/>
</dbReference>
<keyword evidence="3" id="KW-1185">Reference proteome</keyword>
<dbReference type="AlphaFoldDB" id="A0A1G4B7R3"/>
<dbReference type="EMBL" id="MJBS01000057">
    <property type="protein sequence ID" value="OHE97461.1"/>
    <property type="molecule type" value="Genomic_DNA"/>
</dbReference>
<proteinExistence type="predicted"/>
<gene>
    <name evidence="2" type="ORF">CORC01_07243</name>
</gene>
<accession>A0A1G4B7R3</accession>
<comment type="caution">
    <text evidence="2">The sequence shown here is derived from an EMBL/GenBank/DDBJ whole genome shotgun (WGS) entry which is preliminary data.</text>
</comment>
<evidence type="ECO:0000313" key="2">
    <source>
        <dbReference type="EMBL" id="OHE97461.1"/>
    </source>
</evidence>
<evidence type="ECO:0000313" key="3">
    <source>
        <dbReference type="Proteomes" id="UP000176998"/>
    </source>
</evidence>
<feature type="region of interest" description="Disordered" evidence="1">
    <location>
        <begin position="41"/>
        <end position="65"/>
    </location>
</feature>
<feature type="compositionally biased region" description="Basic and acidic residues" evidence="1">
    <location>
        <begin position="49"/>
        <end position="58"/>
    </location>
</feature>
<protein>
    <submittedName>
        <fullName evidence="2">Uncharacterized protein</fullName>
    </submittedName>
</protein>